<dbReference type="SUPFAM" id="SSF47413">
    <property type="entry name" value="lambda repressor-like DNA-binding domains"/>
    <property type="match status" value="1"/>
</dbReference>
<evidence type="ECO:0000259" key="2">
    <source>
        <dbReference type="PROSITE" id="PS50943"/>
    </source>
</evidence>
<dbReference type="EMBL" id="JAJEQT010000002">
    <property type="protein sequence ID" value="MCC2218392.1"/>
    <property type="molecule type" value="Genomic_DNA"/>
</dbReference>
<comment type="caution">
    <text evidence="3">The sequence shown here is derived from an EMBL/GenBank/DDBJ whole genome shotgun (WGS) entry which is preliminary data.</text>
</comment>
<dbReference type="CDD" id="cd00093">
    <property type="entry name" value="HTH_XRE"/>
    <property type="match status" value="1"/>
</dbReference>
<dbReference type="PROSITE" id="PS50943">
    <property type="entry name" value="HTH_CROC1"/>
    <property type="match status" value="1"/>
</dbReference>
<dbReference type="RefSeq" id="WP_021986275.1">
    <property type="nucleotide sequence ID" value="NZ_JAJEQT010000002.1"/>
</dbReference>
<dbReference type="Pfam" id="PF01381">
    <property type="entry name" value="HTH_3"/>
    <property type="match status" value="1"/>
</dbReference>
<feature type="domain" description="HTH cro/C1-type" evidence="2">
    <location>
        <begin position="10"/>
        <end position="64"/>
    </location>
</feature>
<dbReference type="Gene3D" id="1.10.260.40">
    <property type="entry name" value="lambda repressor-like DNA-binding domains"/>
    <property type="match status" value="1"/>
</dbReference>
<proteinExistence type="predicted"/>
<dbReference type="Proteomes" id="UP001198495">
    <property type="component" value="Unassembled WGS sequence"/>
</dbReference>
<name>A0ABS8FPS8_9FIRM</name>
<dbReference type="SMART" id="SM00530">
    <property type="entry name" value="HTH_XRE"/>
    <property type="match status" value="1"/>
</dbReference>
<keyword evidence="4" id="KW-1185">Reference proteome</keyword>
<reference evidence="3 4" key="1">
    <citation type="submission" date="2021-10" db="EMBL/GenBank/DDBJ databases">
        <title>Anaerobic single-cell dispensing facilitates the cultivation of human gut bacteria.</title>
        <authorList>
            <person name="Afrizal A."/>
        </authorList>
    </citation>
    <scope>NUCLEOTIDE SEQUENCE [LARGE SCALE GENOMIC DNA]</scope>
    <source>
        <strain evidence="3 4">CLA-AA-H212</strain>
    </source>
</reference>
<organism evidence="3 4">
    <name type="scientific">Coprococcus hominis</name>
    <name type="common">ex Arizal et al. 2022</name>
    <dbReference type="NCBI Taxonomy" id="2881262"/>
    <lineage>
        <taxon>Bacteria</taxon>
        <taxon>Bacillati</taxon>
        <taxon>Bacillota</taxon>
        <taxon>Clostridia</taxon>
        <taxon>Lachnospirales</taxon>
        <taxon>Lachnospiraceae</taxon>
        <taxon>Coprococcus</taxon>
    </lineage>
</organism>
<dbReference type="PANTHER" id="PTHR46558">
    <property type="entry name" value="TRACRIPTIONAL REGULATORY PROTEIN-RELATED-RELATED"/>
    <property type="match status" value="1"/>
</dbReference>
<evidence type="ECO:0000256" key="1">
    <source>
        <dbReference type="ARBA" id="ARBA00023125"/>
    </source>
</evidence>
<protein>
    <submittedName>
        <fullName evidence="3">Helix-turn-helix domain-containing protein</fullName>
    </submittedName>
</protein>
<dbReference type="PANTHER" id="PTHR46558:SF11">
    <property type="entry name" value="HTH-TYPE TRANSCRIPTIONAL REGULATOR XRE"/>
    <property type="match status" value="1"/>
</dbReference>
<keyword evidence="1" id="KW-0238">DNA-binding</keyword>
<dbReference type="InterPro" id="IPR001387">
    <property type="entry name" value="Cro/C1-type_HTH"/>
</dbReference>
<dbReference type="InterPro" id="IPR010982">
    <property type="entry name" value="Lambda_DNA-bd_dom_sf"/>
</dbReference>
<evidence type="ECO:0000313" key="3">
    <source>
        <dbReference type="EMBL" id="MCC2218392.1"/>
    </source>
</evidence>
<evidence type="ECO:0000313" key="4">
    <source>
        <dbReference type="Proteomes" id="UP001198495"/>
    </source>
</evidence>
<sequence>MRKFSTKNRLRELREDNDISQTYLAKLLDMSQTGYSKYETGENDIPTNILIKLSKIYKTSIDYLLNQTDEKKPYKRKE</sequence>
<accession>A0ABS8FPS8</accession>
<gene>
    <name evidence="3" type="ORF">LKD28_04985</name>
</gene>